<dbReference type="OrthoDB" id="1120881at2"/>
<dbReference type="Proteomes" id="UP000036908">
    <property type="component" value="Unassembled WGS sequence"/>
</dbReference>
<protein>
    <submittedName>
        <fullName evidence="2">Membrane protein</fullName>
    </submittedName>
</protein>
<evidence type="ECO:0000313" key="3">
    <source>
        <dbReference type="Proteomes" id="UP000036908"/>
    </source>
</evidence>
<proteinExistence type="predicted"/>
<dbReference type="PATRIC" id="fig|1566026.4.peg.159"/>
<feature type="transmembrane region" description="Helical" evidence="1">
    <location>
        <begin position="136"/>
        <end position="153"/>
    </location>
</feature>
<evidence type="ECO:0000313" key="2">
    <source>
        <dbReference type="EMBL" id="KOF04618.1"/>
    </source>
</evidence>
<sequence>MEKDYLKDISEIRSIMEKSSRFISLSGLTGVLAGIYALIGAFIANKLIYNSSTILYHDMLSQRQVSENLTWLVVDLVAVFVLAVGTGVYFTTKKAKKHGVKTWDDSAKRVILNLMIPLVIGGLFVMILYTRGFISLMAPATLIFYGMALINASKYTFRDIRYLGIIQAGLGLLACLSPGYGLLIWALGFGVMHIVYGAVMYFKYER</sequence>
<keyword evidence="1" id="KW-0472">Membrane</keyword>
<reference evidence="3" key="1">
    <citation type="submission" date="2014-11" db="EMBL/GenBank/DDBJ databases">
        <title>Genome sequencing of Roseivirga sp. D-25.</title>
        <authorList>
            <person name="Selvaratnam C."/>
            <person name="Thevarajoo S."/>
            <person name="Goh K.M."/>
            <person name="Eee R."/>
            <person name="Chan K.-G."/>
            <person name="Chong C.S."/>
        </authorList>
    </citation>
    <scope>NUCLEOTIDE SEQUENCE [LARGE SCALE GENOMIC DNA]</scope>
    <source>
        <strain evidence="3">D-25</strain>
    </source>
</reference>
<evidence type="ECO:0000256" key="1">
    <source>
        <dbReference type="SAM" id="Phobius"/>
    </source>
</evidence>
<name>A0A0L8AQA1_9BACT</name>
<dbReference type="RefSeq" id="WP_053221773.1">
    <property type="nucleotide sequence ID" value="NZ_JSVA01000001.1"/>
</dbReference>
<gene>
    <name evidence="2" type="ORF">OB69_00745</name>
</gene>
<accession>A0A0L8AQA1</accession>
<feature type="transmembrane region" description="Helical" evidence="1">
    <location>
        <begin position="182"/>
        <end position="202"/>
    </location>
</feature>
<feature type="transmembrane region" description="Helical" evidence="1">
    <location>
        <begin position="110"/>
        <end position="130"/>
    </location>
</feature>
<dbReference type="EMBL" id="JSVA01000001">
    <property type="protein sequence ID" value="KOF04618.1"/>
    <property type="molecule type" value="Genomic_DNA"/>
</dbReference>
<organism evidence="2 3">
    <name type="scientific">Roseivirga seohaensis subsp. aquiponti</name>
    <dbReference type="NCBI Taxonomy" id="1566026"/>
    <lineage>
        <taxon>Bacteria</taxon>
        <taxon>Pseudomonadati</taxon>
        <taxon>Bacteroidota</taxon>
        <taxon>Cytophagia</taxon>
        <taxon>Cytophagales</taxon>
        <taxon>Roseivirgaceae</taxon>
        <taxon>Roseivirga</taxon>
    </lineage>
</organism>
<comment type="caution">
    <text evidence="2">The sequence shown here is derived from an EMBL/GenBank/DDBJ whole genome shotgun (WGS) entry which is preliminary data.</text>
</comment>
<keyword evidence="1" id="KW-0812">Transmembrane</keyword>
<dbReference type="AlphaFoldDB" id="A0A0L8AQA1"/>
<feature type="transmembrane region" description="Helical" evidence="1">
    <location>
        <begin position="21"/>
        <end position="49"/>
    </location>
</feature>
<keyword evidence="3" id="KW-1185">Reference proteome</keyword>
<feature type="transmembrane region" description="Helical" evidence="1">
    <location>
        <begin position="69"/>
        <end position="90"/>
    </location>
</feature>
<keyword evidence="1" id="KW-1133">Transmembrane helix</keyword>